<reference evidence="3" key="1">
    <citation type="submission" date="2022-11" db="UniProtKB">
        <authorList>
            <consortium name="WormBaseParasite"/>
        </authorList>
    </citation>
    <scope>IDENTIFICATION</scope>
</reference>
<accession>A0A914Q1A1</accession>
<evidence type="ECO:0000313" key="3">
    <source>
        <dbReference type="WBParaSite" id="PDA_v2.g2449.t1"/>
    </source>
</evidence>
<evidence type="ECO:0000313" key="2">
    <source>
        <dbReference type="Proteomes" id="UP000887578"/>
    </source>
</evidence>
<dbReference type="AlphaFoldDB" id="A0A914Q1A1"/>
<feature type="region of interest" description="Disordered" evidence="1">
    <location>
        <begin position="1"/>
        <end position="35"/>
    </location>
</feature>
<keyword evidence="2" id="KW-1185">Reference proteome</keyword>
<dbReference type="Proteomes" id="UP000887578">
    <property type="component" value="Unplaced"/>
</dbReference>
<dbReference type="WBParaSite" id="PDA_v2.g2449.t1">
    <property type="protein sequence ID" value="PDA_v2.g2449.t1"/>
    <property type="gene ID" value="PDA_v2.g2449"/>
</dbReference>
<feature type="compositionally biased region" description="Polar residues" evidence="1">
    <location>
        <begin position="1"/>
        <end position="10"/>
    </location>
</feature>
<sequence length="74" mass="8599">MFVFESTETAVSGRAFENMAPEEEESERARDEHVDDEDMADAMERSMDALRLNGKILFKKLTKNSKMKITKTYF</sequence>
<protein>
    <submittedName>
        <fullName evidence="3">Uncharacterized protein</fullName>
    </submittedName>
</protein>
<evidence type="ECO:0000256" key="1">
    <source>
        <dbReference type="SAM" id="MobiDB-lite"/>
    </source>
</evidence>
<organism evidence="2 3">
    <name type="scientific">Panagrolaimus davidi</name>
    <dbReference type="NCBI Taxonomy" id="227884"/>
    <lineage>
        <taxon>Eukaryota</taxon>
        <taxon>Metazoa</taxon>
        <taxon>Ecdysozoa</taxon>
        <taxon>Nematoda</taxon>
        <taxon>Chromadorea</taxon>
        <taxon>Rhabditida</taxon>
        <taxon>Tylenchina</taxon>
        <taxon>Panagrolaimomorpha</taxon>
        <taxon>Panagrolaimoidea</taxon>
        <taxon>Panagrolaimidae</taxon>
        <taxon>Panagrolaimus</taxon>
    </lineage>
</organism>
<name>A0A914Q1A1_9BILA</name>
<proteinExistence type="predicted"/>